<feature type="transmembrane region" description="Helical" evidence="2">
    <location>
        <begin position="49"/>
        <end position="68"/>
    </location>
</feature>
<dbReference type="Proteomes" id="UP001597351">
    <property type="component" value="Unassembled WGS sequence"/>
</dbReference>
<evidence type="ECO:0000256" key="1">
    <source>
        <dbReference type="SAM" id="MobiDB-lite"/>
    </source>
</evidence>
<name>A0ABW4TPP4_9ACTN</name>
<feature type="transmembrane region" description="Helical" evidence="2">
    <location>
        <begin position="197"/>
        <end position="215"/>
    </location>
</feature>
<feature type="transmembrane region" description="Helical" evidence="2">
    <location>
        <begin position="80"/>
        <end position="99"/>
    </location>
</feature>
<gene>
    <name evidence="3" type="ORF">ACFSDE_14100</name>
</gene>
<keyword evidence="4" id="KW-1185">Reference proteome</keyword>
<keyword evidence="2" id="KW-0812">Transmembrane</keyword>
<organism evidence="3 4">
    <name type="scientific">Nocardioides aestuarii</name>
    <dbReference type="NCBI Taxonomy" id="252231"/>
    <lineage>
        <taxon>Bacteria</taxon>
        <taxon>Bacillati</taxon>
        <taxon>Actinomycetota</taxon>
        <taxon>Actinomycetes</taxon>
        <taxon>Propionibacteriales</taxon>
        <taxon>Nocardioidaceae</taxon>
        <taxon>Nocardioides</taxon>
    </lineage>
</organism>
<evidence type="ECO:0000313" key="3">
    <source>
        <dbReference type="EMBL" id="MFD1947928.1"/>
    </source>
</evidence>
<keyword evidence="2" id="KW-1133">Transmembrane helix</keyword>
<feature type="transmembrane region" description="Helical" evidence="2">
    <location>
        <begin position="135"/>
        <end position="155"/>
    </location>
</feature>
<proteinExistence type="predicted"/>
<sequence>MTLAVLAGLWSGQGPAAVTRASGLVLGAALVLAAALVNLARWARAGDELWSCVVVLSTMAGLQLVTTGTGLTDGPAAPTLWAMLAGMTALSVAVGLSLLRPAAGNAPPLVVGAGLGLAAAVVMLTAPAFGSDYLGVRTIVALALWLVYVAAAVVVHRRWVWDGPTRTVATVAVLLVGAAESFRSLAGLTVWTGTAAGVMKLLAAALLTGAAYVVVRNDLLAHRRHIHTLRHRLVVAEQSDHTDLTQQHSFRNLVAGISMAAELLEDDDLEEPTRRRFEHRIHLEAQELCHLIDQRTPRPLRVVPPHAADTAHSQTRGTHASRAQ</sequence>
<feature type="region of interest" description="Disordered" evidence="1">
    <location>
        <begin position="303"/>
        <end position="324"/>
    </location>
</feature>
<feature type="transmembrane region" description="Helical" evidence="2">
    <location>
        <begin position="26"/>
        <end position="42"/>
    </location>
</feature>
<feature type="transmembrane region" description="Helical" evidence="2">
    <location>
        <begin position="167"/>
        <end position="191"/>
    </location>
</feature>
<evidence type="ECO:0000313" key="4">
    <source>
        <dbReference type="Proteomes" id="UP001597351"/>
    </source>
</evidence>
<protein>
    <recommendedName>
        <fullName evidence="5">Histidine kinase</fullName>
    </recommendedName>
</protein>
<accession>A0ABW4TPP4</accession>
<feature type="transmembrane region" description="Helical" evidence="2">
    <location>
        <begin position="106"/>
        <end position="129"/>
    </location>
</feature>
<evidence type="ECO:0008006" key="5">
    <source>
        <dbReference type="Google" id="ProtNLM"/>
    </source>
</evidence>
<dbReference type="RefSeq" id="WP_343919480.1">
    <property type="nucleotide sequence ID" value="NZ_BAAAJT010000002.1"/>
</dbReference>
<keyword evidence="2" id="KW-0472">Membrane</keyword>
<evidence type="ECO:0000256" key="2">
    <source>
        <dbReference type="SAM" id="Phobius"/>
    </source>
</evidence>
<comment type="caution">
    <text evidence="3">The sequence shown here is derived from an EMBL/GenBank/DDBJ whole genome shotgun (WGS) entry which is preliminary data.</text>
</comment>
<feature type="compositionally biased region" description="Polar residues" evidence="1">
    <location>
        <begin position="311"/>
        <end position="324"/>
    </location>
</feature>
<dbReference type="EMBL" id="JBHUGD010000003">
    <property type="protein sequence ID" value="MFD1947928.1"/>
    <property type="molecule type" value="Genomic_DNA"/>
</dbReference>
<reference evidence="4" key="1">
    <citation type="journal article" date="2019" name="Int. J. Syst. Evol. Microbiol.">
        <title>The Global Catalogue of Microorganisms (GCM) 10K type strain sequencing project: providing services to taxonomists for standard genome sequencing and annotation.</title>
        <authorList>
            <consortium name="The Broad Institute Genomics Platform"/>
            <consortium name="The Broad Institute Genome Sequencing Center for Infectious Disease"/>
            <person name="Wu L."/>
            <person name="Ma J."/>
        </authorList>
    </citation>
    <scope>NUCLEOTIDE SEQUENCE [LARGE SCALE GENOMIC DNA]</scope>
    <source>
        <strain evidence="4">CGMCC 1.12477</strain>
    </source>
</reference>